<dbReference type="Pfam" id="PF20122">
    <property type="entry name" value="DUF6512"/>
    <property type="match status" value="1"/>
</dbReference>
<feature type="transmembrane region" description="Helical" evidence="1">
    <location>
        <begin position="133"/>
        <end position="153"/>
    </location>
</feature>
<name>A0A8J6M5E7_9FIRM</name>
<proteinExistence type="predicted"/>
<feature type="transmembrane region" description="Helical" evidence="1">
    <location>
        <begin position="77"/>
        <end position="97"/>
    </location>
</feature>
<keyword evidence="3" id="KW-1185">Reference proteome</keyword>
<comment type="caution">
    <text evidence="2">The sequence shown here is derived from an EMBL/GenBank/DDBJ whole genome shotgun (WGS) entry which is preliminary data.</text>
</comment>
<gene>
    <name evidence="2" type="ORF">H8S11_00915</name>
</gene>
<reference evidence="2" key="1">
    <citation type="submission" date="2020-08" db="EMBL/GenBank/DDBJ databases">
        <title>Genome public.</title>
        <authorList>
            <person name="Liu C."/>
            <person name="Sun Q."/>
        </authorList>
    </citation>
    <scope>NUCLEOTIDE SEQUENCE</scope>
    <source>
        <strain evidence="2">NSJ-23</strain>
    </source>
</reference>
<dbReference type="Proteomes" id="UP000628736">
    <property type="component" value="Unassembled WGS sequence"/>
</dbReference>
<evidence type="ECO:0000313" key="2">
    <source>
        <dbReference type="EMBL" id="MBC5721389.1"/>
    </source>
</evidence>
<keyword evidence="1" id="KW-0812">Transmembrane</keyword>
<feature type="transmembrane region" description="Helical" evidence="1">
    <location>
        <begin position="103"/>
        <end position="121"/>
    </location>
</feature>
<organism evidence="2 3">
    <name type="scientific">Flintibacter hominis</name>
    <dbReference type="NCBI Taxonomy" id="2763048"/>
    <lineage>
        <taxon>Bacteria</taxon>
        <taxon>Bacillati</taxon>
        <taxon>Bacillota</taxon>
        <taxon>Clostridia</taxon>
        <taxon>Eubacteriales</taxon>
        <taxon>Flintibacter</taxon>
    </lineage>
</organism>
<keyword evidence="1" id="KW-1133">Transmembrane helix</keyword>
<evidence type="ECO:0000313" key="3">
    <source>
        <dbReference type="Proteomes" id="UP000628736"/>
    </source>
</evidence>
<dbReference type="InterPro" id="IPR045407">
    <property type="entry name" value="DUF6512"/>
</dbReference>
<accession>A0A8J6M5E7</accession>
<protein>
    <submittedName>
        <fullName evidence="2">Uncharacterized protein</fullName>
    </submittedName>
</protein>
<keyword evidence="1" id="KW-0472">Membrane</keyword>
<dbReference type="AlphaFoldDB" id="A0A8J6M5E7"/>
<sequence>MIQMFYGKRALILTCLLAMLAGTGLHFLYEWLPNPVTALLSPINESLWEHIKLIYWPYLAAALWLNRGRPGGIRPWLLALPIMSGLMLLLGYLYHIVLGGEAMAVDIAIFVAVMVFGFWFSTRFSGPFHGAKWMVPILLVVGMGILIALFTLWPPDHILFIDLSKTGAWYQIPC</sequence>
<evidence type="ECO:0000256" key="1">
    <source>
        <dbReference type="SAM" id="Phobius"/>
    </source>
</evidence>
<dbReference type="EMBL" id="JACOPO010000001">
    <property type="protein sequence ID" value="MBC5721389.1"/>
    <property type="molecule type" value="Genomic_DNA"/>
</dbReference>